<gene>
    <name evidence="2" type="ORF">HH682_05805</name>
</gene>
<dbReference type="GO" id="GO:0005524">
    <property type="term" value="F:ATP binding"/>
    <property type="evidence" value="ECO:0007669"/>
    <property type="project" value="UniProtKB-KW"/>
</dbReference>
<sequence>MKFEKAMRKKARLRLALTGPSGAGKTYSALLVAKGIGGKVAVLDTEKGSASLYSDIVDFDVLELDPPFSPERFIEAINAAENAGYDTLILDSITHEWSGVGGCLELVDTIAKTKFRGNSWSAWSEINPRHRLFLDAILRSPMHIIATMRSKTETAQVEENGRKKVAKLGMKSEQRDGVEYEFTTVLDIGHETHHAIASKDRTKLFSNCDPVVLSESTGASLLEWLESGVNPHEESLKAFLSSAEASTDMEALRHSFEEAWRTLRGTEFQAKAKEIYDLRKSELDNQNEEAA</sequence>
<keyword evidence="3" id="KW-1185">Reference proteome</keyword>
<comment type="caution">
    <text evidence="2">The sequence shown here is derived from an EMBL/GenBank/DDBJ whole genome shotgun (WGS) entry which is preliminary data.</text>
</comment>
<evidence type="ECO:0000313" key="2">
    <source>
        <dbReference type="EMBL" id="MBT0723959.1"/>
    </source>
</evidence>
<evidence type="ECO:0000259" key="1">
    <source>
        <dbReference type="SMART" id="SM00382"/>
    </source>
</evidence>
<keyword evidence="2" id="KW-0547">Nucleotide-binding</keyword>
<dbReference type="EMBL" id="JABBFR010000006">
    <property type="protein sequence ID" value="MBT0723959.1"/>
    <property type="molecule type" value="Genomic_DNA"/>
</dbReference>
<dbReference type="SMART" id="SM00382">
    <property type="entry name" value="AAA"/>
    <property type="match status" value="1"/>
</dbReference>
<evidence type="ECO:0000313" key="3">
    <source>
        <dbReference type="Proteomes" id="UP000790096"/>
    </source>
</evidence>
<organism evidence="2 3">
    <name type="scientific">Rosenbergiella gaditana</name>
    <dbReference type="NCBI Taxonomy" id="2726987"/>
    <lineage>
        <taxon>Bacteria</taxon>
        <taxon>Pseudomonadati</taxon>
        <taxon>Pseudomonadota</taxon>
        <taxon>Gammaproteobacteria</taxon>
        <taxon>Enterobacterales</taxon>
        <taxon>Erwiniaceae</taxon>
        <taxon>Rosenbergiella</taxon>
    </lineage>
</organism>
<name>A0ABS5SVC0_9GAMM</name>
<proteinExistence type="predicted"/>
<protein>
    <submittedName>
        <fullName evidence="2">ATP-binding protein</fullName>
    </submittedName>
</protein>
<dbReference type="Pfam" id="PF13479">
    <property type="entry name" value="AAA_24"/>
    <property type="match status" value="1"/>
</dbReference>
<dbReference type="RefSeq" id="WP_214236664.1">
    <property type="nucleotide sequence ID" value="NZ_JABBFR010000006.1"/>
</dbReference>
<feature type="domain" description="AAA+ ATPase" evidence="1">
    <location>
        <begin position="11"/>
        <end position="192"/>
    </location>
</feature>
<dbReference type="InterPro" id="IPR027417">
    <property type="entry name" value="P-loop_NTPase"/>
</dbReference>
<dbReference type="InterPro" id="IPR003593">
    <property type="entry name" value="AAA+_ATPase"/>
</dbReference>
<reference evidence="2 3" key="1">
    <citation type="submission" date="2020-04" db="EMBL/GenBank/DDBJ databases">
        <title>Genome sequencing of Rosenbergiella species.</title>
        <authorList>
            <person name="Alvarez-Perez S."/>
            <person name="Lievens B."/>
        </authorList>
    </citation>
    <scope>NUCLEOTIDE SEQUENCE [LARGE SCALE GENOMIC DNA]</scope>
    <source>
        <strain evidence="2 3">S61</strain>
    </source>
</reference>
<dbReference type="Proteomes" id="UP000790096">
    <property type="component" value="Unassembled WGS sequence"/>
</dbReference>
<dbReference type="SUPFAM" id="SSF52540">
    <property type="entry name" value="P-loop containing nucleoside triphosphate hydrolases"/>
    <property type="match status" value="1"/>
</dbReference>
<accession>A0ABS5SVC0</accession>
<keyword evidence="2" id="KW-0067">ATP-binding</keyword>